<reference evidence="2" key="1">
    <citation type="submission" date="2018-02" db="EMBL/GenBank/DDBJ databases">
        <title>Rhizophora mucronata_Transcriptome.</title>
        <authorList>
            <person name="Meera S.P."/>
            <person name="Sreeshan A."/>
            <person name="Augustine A."/>
        </authorList>
    </citation>
    <scope>NUCLEOTIDE SEQUENCE</scope>
    <source>
        <tissue evidence="2">Leaf</tissue>
    </source>
</reference>
<evidence type="ECO:0000313" key="2">
    <source>
        <dbReference type="EMBL" id="MBW90879.1"/>
    </source>
</evidence>
<feature type="transmembrane region" description="Helical" evidence="1">
    <location>
        <begin position="6"/>
        <end position="27"/>
    </location>
</feature>
<sequence>MYFSWFLVKLVLFELGLACGFCLWILICFDRVQIDLGHCDLLEF</sequence>
<dbReference type="AlphaFoldDB" id="A0A2P2JBM5"/>
<keyword evidence="1" id="KW-1133">Transmembrane helix</keyword>
<keyword evidence="1" id="KW-0812">Transmembrane</keyword>
<accession>A0A2P2JBM5</accession>
<dbReference type="EMBL" id="GGEC01010396">
    <property type="protein sequence ID" value="MBW90879.1"/>
    <property type="molecule type" value="Transcribed_RNA"/>
</dbReference>
<proteinExistence type="predicted"/>
<keyword evidence="1" id="KW-0472">Membrane</keyword>
<organism evidence="2">
    <name type="scientific">Rhizophora mucronata</name>
    <name type="common">Asiatic mangrove</name>
    <dbReference type="NCBI Taxonomy" id="61149"/>
    <lineage>
        <taxon>Eukaryota</taxon>
        <taxon>Viridiplantae</taxon>
        <taxon>Streptophyta</taxon>
        <taxon>Embryophyta</taxon>
        <taxon>Tracheophyta</taxon>
        <taxon>Spermatophyta</taxon>
        <taxon>Magnoliopsida</taxon>
        <taxon>eudicotyledons</taxon>
        <taxon>Gunneridae</taxon>
        <taxon>Pentapetalae</taxon>
        <taxon>rosids</taxon>
        <taxon>fabids</taxon>
        <taxon>Malpighiales</taxon>
        <taxon>Rhizophoraceae</taxon>
        <taxon>Rhizophora</taxon>
    </lineage>
</organism>
<protein>
    <submittedName>
        <fullName evidence="2">Uncharacterized protein</fullName>
    </submittedName>
</protein>
<evidence type="ECO:0000256" key="1">
    <source>
        <dbReference type="SAM" id="Phobius"/>
    </source>
</evidence>
<name>A0A2P2JBM5_RHIMU</name>